<dbReference type="PANTHER" id="PTHR42930:SF3">
    <property type="entry name" value="PHOSPHATE-SPECIFIC TRANSPORT SYSTEM ACCESSORY PROTEIN PHOU"/>
    <property type="match status" value="1"/>
</dbReference>
<evidence type="ECO:0000256" key="6">
    <source>
        <dbReference type="ARBA" id="ARBA00022592"/>
    </source>
</evidence>
<dbReference type="InterPro" id="IPR028366">
    <property type="entry name" value="PhoU"/>
</dbReference>
<dbReference type="Gene3D" id="1.20.58.220">
    <property type="entry name" value="Phosphate transport system protein phou homolog 2, domain 2"/>
    <property type="match status" value="1"/>
</dbReference>
<reference evidence="9" key="1">
    <citation type="journal article" date="2021" name="PeerJ">
        <title>Extensive microbial diversity within the chicken gut microbiome revealed by metagenomics and culture.</title>
        <authorList>
            <person name="Gilroy R."/>
            <person name="Ravi A."/>
            <person name="Getino M."/>
            <person name="Pursley I."/>
            <person name="Horton D.L."/>
            <person name="Alikhan N.F."/>
            <person name="Baker D."/>
            <person name="Gharbi K."/>
            <person name="Hall N."/>
            <person name="Watson M."/>
            <person name="Adriaenssens E.M."/>
            <person name="Foster-Nyarko E."/>
            <person name="Jarju S."/>
            <person name="Secka A."/>
            <person name="Antonio M."/>
            <person name="Oren A."/>
            <person name="Chaudhuri R.R."/>
            <person name="La Ragione R."/>
            <person name="Hildebrand F."/>
            <person name="Pallen M.J."/>
        </authorList>
    </citation>
    <scope>NUCLEOTIDE SEQUENCE</scope>
    <source>
        <strain evidence="9">ChiBcec15-3976</strain>
    </source>
</reference>
<evidence type="ECO:0000256" key="5">
    <source>
        <dbReference type="ARBA" id="ARBA00022490"/>
    </source>
</evidence>
<evidence type="ECO:0000256" key="3">
    <source>
        <dbReference type="ARBA" id="ARBA00011738"/>
    </source>
</evidence>
<comment type="similarity">
    <text evidence="2 7">Belongs to the PhoU family.</text>
</comment>
<sequence length="223" mass="25277">MRNRFDAQLHSLDEQLTHMGELCETAIAKATQALKDGSVEQAKIIISEDEEIDQCEKDIERLCLKLLLQQQPVAKDLRRISAALKMITDMERIGDQTSDIAEIIISTKDQTAAVDDISEIGNMASRVSKMVRDSVTAYVNRDLELARNVMQSDDEVDAYFDEIRDKMIAYIKDEKGQNGRKIFDLIMVTKYLERIGDHATNIAEWVEFSITGVHKDSAIIHES</sequence>
<keyword evidence="6 7" id="KW-0592">Phosphate transport</keyword>
<dbReference type="AlphaFoldDB" id="A0A9D2U7E6"/>
<comment type="function">
    <text evidence="7">Plays a role in the regulation of phosphate uptake.</text>
</comment>
<evidence type="ECO:0000256" key="1">
    <source>
        <dbReference type="ARBA" id="ARBA00004496"/>
    </source>
</evidence>
<evidence type="ECO:0000313" key="10">
    <source>
        <dbReference type="Proteomes" id="UP000823909"/>
    </source>
</evidence>
<dbReference type="SUPFAM" id="SSF109755">
    <property type="entry name" value="PhoU-like"/>
    <property type="match status" value="1"/>
</dbReference>
<protein>
    <recommendedName>
        <fullName evidence="7">Phosphate-specific transport system accessory protein PhoU</fullName>
    </recommendedName>
</protein>
<evidence type="ECO:0000313" key="9">
    <source>
        <dbReference type="EMBL" id="HJD41478.1"/>
    </source>
</evidence>
<feature type="domain" description="PhoU" evidence="8">
    <location>
        <begin position="16"/>
        <end position="104"/>
    </location>
</feature>
<evidence type="ECO:0000259" key="8">
    <source>
        <dbReference type="Pfam" id="PF01895"/>
    </source>
</evidence>
<comment type="subunit">
    <text evidence="3 7">Homodimer.</text>
</comment>
<dbReference type="InterPro" id="IPR038078">
    <property type="entry name" value="PhoU-like_sf"/>
</dbReference>
<dbReference type="GO" id="GO:0045936">
    <property type="term" value="P:negative regulation of phosphate metabolic process"/>
    <property type="evidence" value="ECO:0007669"/>
    <property type="project" value="InterPro"/>
</dbReference>
<dbReference type="FunFam" id="1.20.58.220:FF:000004">
    <property type="entry name" value="Phosphate-specific transport system accessory protein PhoU"/>
    <property type="match status" value="1"/>
</dbReference>
<dbReference type="GO" id="GO:0006817">
    <property type="term" value="P:phosphate ion transport"/>
    <property type="evidence" value="ECO:0007669"/>
    <property type="project" value="UniProtKB-KW"/>
</dbReference>
<gene>
    <name evidence="9" type="primary">phoU</name>
    <name evidence="9" type="ORF">H9910_00490</name>
</gene>
<evidence type="ECO:0000256" key="2">
    <source>
        <dbReference type="ARBA" id="ARBA00008107"/>
    </source>
</evidence>
<dbReference type="InterPro" id="IPR026022">
    <property type="entry name" value="PhoU_dom"/>
</dbReference>
<dbReference type="NCBIfam" id="TIGR02135">
    <property type="entry name" value="phoU_full"/>
    <property type="match status" value="1"/>
</dbReference>
<dbReference type="PANTHER" id="PTHR42930">
    <property type="entry name" value="PHOSPHATE-SPECIFIC TRANSPORT SYSTEM ACCESSORY PROTEIN PHOU"/>
    <property type="match status" value="1"/>
</dbReference>
<dbReference type="PIRSF" id="PIRSF003107">
    <property type="entry name" value="PhoU"/>
    <property type="match status" value="1"/>
</dbReference>
<reference evidence="9" key="2">
    <citation type="submission" date="2021-04" db="EMBL/GenBank/DDBJ databases">
        <authorList>
            <person name="Gilroy R."/>
        </authorList>
    </citation>
    <scope>NUCLEOTIDE SEQUENCE</scope>
    <source>
        <strain evidence="9">ChiBcec15-3976</strain>
    </source>
</reference>
<dbReference type="Proteomes" id="UP000823909">
    <property type="component" value="Unassembled WGS sequence"/>
</dbReference>
<name>A0A9D2U7E6_9FIRM</name>
<comment type="subcellular location">
    <subcellularLocation>
        <location evidence="1 7">Cytoplasm</location>
    </subcellularLocation>
</comment>
<comment type="caution">
    <text evidence="9">The sequence shown here is derived from an EMBL/GenBank/DDBJ whole genome shotgun (WGS) entry which is preliminary data.</text>
</comment>
<keyword evidence="4 7" id="KW-0813">Transport</keyword>
<dbReference type="Pfam" id="PF01895">
    <property type="entry name" value="PhoU"/>
    <property type="match status" value="2"/>
</dbReference>
<accession>A0A9D2U7E6</accession>
<proteinExistence type="inferred from homology"/>
<keyword evidence="5 7" id="KW-0963">Cytoplasm</keyword>
<organism evidence="9 10">
    <name type="scientific">Candidatus Mediterraneibacter quadrami</name>
    <dbReference type="NCBI Taxonomy" id="2838684"/>
    <lineage>
        <taxon>Bacteria</taxon>
        <taxon>Bacillati</taxon>
        <taxon>Bacillota</taxon>
        <taxon>Clostridia</taxon>
        <taxon>Lachnospirales</taxon>
        <taxon>Lachnospiraceae</taxon>
        <taxon>Mediterraneibacter</taxon>
    </lineage>
</organism>
<dbReference type="GO" id="GO:0005737">
    <property type="term" value="C:cytoplasm"/>
    <property type="evidence" value="ECO:0007669"/>
    <property type="project" value="UniProtKB-SubCell"/>
</dbReference>
<evidence type="ECO:0000256" key="4">
    <source>
        <dbReference type="ARBA" id="ARBA00022448"/>
    </source>
</evidence>
<evidence type="ECO:0000256" key="7">
    <source>
        <dbReference type="PIRNR" id="PIRNR003107"/>
    </source>
</evidence>
<dbReference type="GO" id="GO:0030643">
    <property type="term" value="P:intracellular phosphate ion homeostasis"/>
    <property type="evidence" value="ECO:0007669"/>
    <property type="project" value="InterPro"/>
</dbReference>
<feature type="domain" description="PhoU" evidence="8">
    <location>
        <begin position="122"/>
        <end position="206"/>
    </location>
</feature>
<dbReference type="EMBL" id="DWUU01000006">
    <property type="protein sequence ID" value="HJD41478.1"/>
    <property type="molecule type" value="Genomic_DNA"/>
</dbReference>